<sequence length="157" mass="16856">MPKAHAGRPISNALDEYQPIHASDDTTKVLQAFVDNLSGQGLSTLQLDILNFASDPRKLRQLRNFLVDAILKPIAAAGGKQPPVTPSPNLSAAFAIELAMTTIEGSSRNGQKALKEQCLRRDGGRCVVSGVIDTKVTPTGTVHESINPYSLMHQTLI</sequence>
<protein>
    <submittedName>
        <fullName evidence="1">Uncharacterized protein</fullName>
    </submittedName>
</protein>
<dbReference type="Proteomes" id="UP001303473">
    <property type="component" value="Unassembled WGS sequence"/>
</dbReference>
<accession>A0AAN6N566</accession>
<evidence type="ECO:0000313" key="2">
    <source>
        <dbReference type="Proteomes" id="UP001303473"/>
    </source>
</evidence>
<keyword evidence="2" id="KW-1185">Reference proteome</keyword>
<comment type="caution">
    <text evidence="1">The sequence shown here is derived from an EMBL/GenBank/DDBJ whole genome shotgun (WGS) entry which is preliminary data.</text>
</comment>
<name>A0AAN6N566_9PEZI</name>
<gene>
    <name evidence="1" type="ORF">QBC46DRAFT_389719</name>
</gene>
<evidence type="ECO:0000313" key="1">
    <source>
        <dbReference type="EMBL" id="KAK3938639.1"/>
    </source>
</evidence>
<dbReference type="AlphaFoldDB" id="A0AAN6N566"/>
<organism evidence="1 2">
    <name type="scientific">Diplogelasinospora grovesii</name>
    <dbReference type="NCBI Taxonomy" id="303347"/>
    <lineage>
        <taxon>Eukaryota</taxon>
        <taxon>Fungi</taxon>
        <taxon>Dikarya</taxon>
        <taxon>Ascomycota</taxon>
        <taxon>Pezizomycotina</taxon>
        <taxon>Sordariomycetes</taxon>
        <taxon>Sordariomycetidae</taxon>
        <taxon>Sordariales</taxon>
        <taxon>Diplogelasinosporaceae</taxon>
        <taxon>Diplogelasinospora</taxon>
    </lineage>
</organism>
<proteinExistence type="predicted"/>
<reference evidence="2" key="1">
    <citation type="journal article" date="2023" name="Mol. Phylogenet. Evol.">
        <title>Genome-scale phylogeny and comparative genomics of the fungal order Sordariales.</title>
        <authorList>
            <person name="Hensen N."/>
            <person name="Bonometti L."/>
            <person name="Westerberg I."/>
            <person name="Brannstrom I.O."/>
            <person name="Guillou S."/>
            <person name="Cros-Aarteil S."/>
            <person name="Calhoun S."/>
            <person name="Haridas S."/>
            <person name="Kuo A."/>
            <person name="Mondo S."/>
            <person name="Pangilinan J."/>
            <person name="Riley R."/>
            <person name="LaButti K."/>
            <person name="Andreopoulos B."/>
            <person name="Lipzen A."/>
            <person name="Chen C."/>
            <person name="Yan M."/>
            <person name="Daum C."/>
            <person name="Ng V."/>
            <person name="Clum A."/>
            <person name="Steindorff A."/>
            <person name="Ohm R.A."/>
            <person name="Martin F."/>
            <person name="Silar P."/>
            <person name="Natvig D.O."/>
            <person name="Lalanne C."/>
            <person name="Gautier V."/>
            <person name="Ament-Velasquez S.L."/>
            <person name="Kruys A."/>
            <person name="Hutchinson M.I."/>
            <person name="Powell A.J."/>
            <person name="Barry K."/>
            <person name="Miller A.N."/>
            <person name="Grigoriev I.V."/>
            <person name="Debuchy R."/>
            <person name="Gladieux P."/>
            <person name="Hiltunen Thoren M."/>
            <person name="Johannesson H."/>
        </authorList>
    </citation>
    <scope>NUCLEOTIDE SEQUENCE [LARGE SCALE GENOMIC DNA]</scope>
    <source>
        <strain evidence="2">CBS 340.73</strain>
    </source>
</reference>
<dbReference type="EMBL" id="MU853825">
    <property type="protein sequence ID" value="KAK3938639.1"/>
    <property type="molecule type" value="Genomic_DNA"/>
</dbReference>